<accession>A0A0C3VE48</accession>
<dbReference type="EnsemblPlants" id="AES69642">
    <property type="protein sequence ID" value="AES69642"/>
    <property type="gene ID" value="MTR_3g032650"/>
</dbReference>
<dbReference type="Proteomes" id="UP000002051">
    <property type="component" value="Chromosome 3"/>
</dbReference>
<keyword evidence="3" id="KW-1185">Reference proteome</keyword>
<evidence type="ECO:0000313" key="2">
    <source>
        <dbReference type="EnsemblPlants" id="AES69642"/>
    </source>
</evidence>
<reference evidence="1 3" key="1">
    <citation type="journal article" date="2011" name="Nature">
        <title>The Medicago genome provides insight into the evolution of rhizobial symbioses.</title>
        <authorList>
            <person name="Young N.D."/>
            <person name="Debelle F."/>
            <person name="Oldroyd G.E."/>
            <person name="Geurts R."/>
            <person name="Cannon S.B."/>
            <person name="Udvardi M.K."/>
            <person name="Benedito V.A."/>
            <person name="Mayer K.F."/>
            <person name="Gouzy J."/>
            <person name="Schoof H."/>
            <person name="Van de Peer Y."/>
            <person name="Proost S."/>
            <person name="Cook D.R."/>
            <person name="Meyers B.C."/>
            <person name="Spannagl M."/>
            <person name="Cheung F."/>
            <person name="De Mita S."/>
            <person name="Krishnakumar V."/>
            <person name="Gundlach H."/>
            <person name="Zhou S."/>
            <person name="Mudge J."/>
            <person name="Bharti A.K."/>
            <person name="Murray J.D."/>
            <person name="Naoumkina M.A."/>
            <person name="Rosen B."/>
            <person name="Silverstein K.A."/>
            <person name="Tang H."/>
            <person name="Rombauts S."/>
            <person name="Zhao P.X."/>
            <person name="Zhou P."/>
            <person name="Barbe V."/>
            <person name="Bardou P."/>
            <person name="Bechner M."/>
            <person name="Bellec A."/>
            <person name="Berger A."/>
            <person name="Berges H."/>
            <person name="Bidwell S."/>
            <person name="Bisseling T."/>
            <person name="Choisne N."/>
            <person name="Couloux A."/>
            <person name="Denny R."/>
            <person name="Deshpande S."/>
            <person name="Dai X."/>
            <person name="Doyle J.J."/>
            <person name="Dudez A.M."/>
            <person name="Farmer A.D."/>
            <person name="Fouteau S."/>
            <person name="Franken C."/>
            <person name="Gibelin C."/>
            <person name="Gish J."/>
            <person name="Goldstein S."/>
            <person name="Gonzalez A.J."/>
            <person name="Green P.J."/>
            <person name="Hallab A."/>
            <person name="Hartog M."/>
            <person name="Hua A."/>
            <person name="Humphray S.J."/>
            <person name="Jeong D.H."/>
            <person name="Jing Y."/>
            <person name="Jocker A."/>
            <person name="Kenton S.M."/>
            <person name="Kim D.J."/>
            <person name="Klee K."/>
            <person name="Lai H."/>
            <person name="Lang C."/>
            <person name="Lin S."/>
            <person name="Macmil S.L."/>
            <person name="Magdelenat G."/>
            <person name="Matthews L."/>
            <person name="McCorrison J."/>
            <person name="Monaghan E.L."/>
            <person name="Mun J.H."/>
            <person name="Najar F.Z."/>
            <person name="Nicholson C."/>
            <person name="Noirot C."/>
            <person name="O'Bleness M."/>
            <person name="Paule C.R."/>
            <person name="Poulain J."/>
            <person name="Prion F."/>
            <person name="Qin B."/>
            <person name="Qu C."/>
            <person name="Retzel E.F."/>
            <person name="Riddle C."/>
            <person name="Sallet E."/>
            <person name="Samain S."/>
            <person name="Samson N."/>
            <person name="Sanders I."/>
            <person name="Saurat O."/>
            <person name="Scarpelli C."/>
            <person name="Schiex T."/>
            <person name="Segurens B."/>
            <person name="Severin A.J."/>
            <person name="Sherrier D.J."/>
            <person name="Shi R."/>
            <person name="Sims S."/>
            <person name="Singer S.R."/>
            <person name="Sinharoy S."/>
            <person name="Sterck L."/>
            <person name="Viollet A."/>
            <person name="Wang B.B."/>
            <person name="Wang K."/>
            <person name="Wang M."/>
            <person name="Wang X."/>
            <person name="Warfsmann J."/>
            <person name="Weissenbach J."/>
            <person name="White D.D."/>
            <person name="White J.D."/>
            <person name="Wiley G.B."/>
            <person name="Wincker P."/>
            <person name="Xing Y."/>
            <person name="Yang L."/>
            <person name="Yao Z."/>
            <person name="Ying F."/>
            <person name="Zhai J."/>
            <person name="Zhou L."/>
            <person name="Zuber A."/>
            <person name="Denarie J."/>
            <person name="Dixon R.A."/>
            <person name="May G.D."/>
            <person name="Schwartz D.C."/>
            <person name="Rogers J."/>
            <person name="Quetier F."/>
            <person name="Town C.D."/>
            <person name="Roe B.A."/>
        </authorList>
    </citation>
    <scope>NUCLEOTIDE SEQUENCE [LARGE SCALE GENOMIC DNA]</scope>
    <source>
        <strain evidence="1">A17</strain>
        <strain evidence="2 3">cv. Jemalong A17</strain>
    </source>
</reference>
<name>G7IX26_MEDTR</name>
<dbReference type="AlphaFoldDB" id="G7IX26"/>
<dbReference type="EMBL" id="CM001219">
    <property type="protein sequence ID" value="AES69642.2"/>
    <property type="molecule type" value="Genomic_DNA"/>
</dbReference>
<evidence type="ECO:0000313" key="3">
    <source>
        <dbReference type="Proteomes" id="UP000002051"/>
    </source>
</evidence>
<gene>
    <name evidence="1" type="ordered locus">MTR_3g032650</name>
</gene>
<accession>G7IX26</accession>
<proteinExistence type="predicted"/>
<organism evidence="1 3">
    <name type="scientific">Medicago truncatula</name>
    <name type="common">Barrel medic</name>
    <name type="synonym">Medicago tribuloides</name>
    <dbReference type="NCBI Taxonomy" id="3880"/>
    <lineage>
        <taxon>Eukaryota</taxon>
        <taxon>Viridiplantae</taxon>
        <taxon>Streptophyta</taxon>
        <taxon>Embryophyta</taxon>
        <taxon>Tracheophyta</taxon>
        <taxon>Spermatophyta</taxon>
        <taxon>Magnoliopsida</taxon>
        <taxon>eudicotyledons</taxon>
        <taxon>Gunneridae</taxon>
        <taxon>Pentapetalae</taxon>
        <taxon>rosids</taxon>
        <taxon>fabids</taxon>
        <taxon>Fabales</taxon>
        <taxon>Fabaceae</taxon>
        <taxon>Papilionoideae</taxon>
        <taxon>50 kb inversion clade</taxon>
        <taxon>NPAAA clade</taxon>
        <taxon>Hologalegina</taxon>
        <taxon>IRL clade</taxon>
        <taxon>Trifolieae</taxon>
        <taxon>Medicago</taxon>
    </lineage>
</organism>
<sequence>MAISIAKSSMSLGYIGGLQRLSISRFCYKFANKVYVAVCVAETLTKLRYSTDKDLKDGKSSSAISRGESIPFIKCLWPPPSSHRRCYWFDSLVEASSYQKITSVTNAIVFAVGNHKPQSPVLLLKWTKSYLILRWRKLAVFGNE</sequence>
<dbReference type="HOGENOM" id="CLU_1799331_0_0_1"/>
<reference evidence="2" key="3">
    <citation type="submission" date="2015-04" db="UniProtKB">
        <authorList>
            <consortium name="EnsemblPlants"/>
        </authorList>
    </citation>
    <scope>IDENTIFICATION</scope>
    <source>
        <strain evidence="2">cv. Jemalong A17</strain>
    </source>
</reference>
<protein>
    <submittedName>
        <fullName evidence="1 2">Uncharacterized protein</fullName>
    </submittedName>
</protein>
<reference evidence="1 3" key="2">
    <citation type="journal article" date="2014" name="BMC Genomics">
        <title>An improved genome release (version Mt4.0) for the model legume Medicago truncatula.</title>
        <authorList>
            <person name="Tang H."/>
            <person name="Krishnakumar V."/>
            <person name="Bidwell S."/>
            <person name="Rosen B."/>
            <person name="Chan A."/>
            <person name="Zhou S."/>
            <person name="Gentzbittel L."/>
            <person name="Childs K.L."/>
            <person name="Yandell M."/>
            <person name="Gundlach H."/>
            <person name="Mayer K.F."/>
            <person name="Schwartz D.C."/>
            <person name="Town C.D."/>
        </authorList>
    </citation>
    <scope>GENOME REANNOTATION</scope>
    <source>
        <strain evidence="2 3">cv. Jemalong A17</strain>
    </source>
</reference>
<evidence type="ECO:0000313" key="1">
    <source>
        <dbReference type="EMBL" id="AES69642.2"/>
    </source>
</evidence>